<organism evidence="2 3">
    <name type="scientific">Symbiodinium microadriaticum</name>
    <name type="common">Dinoflagellate</name>
    <name type="synonym">Zooxanthella microadriatica</name>
    <dbReference type="NCBI Taxonomy" id="2951"/>
    <lineage>
        <taxon>Eukaryota</taxon>
        <taxon>Sar</taxon>
        <taxon>Alveolata</taxon>
        <taxon>Dinophyceae</taxon>
        <taxon>Suessiales</taxon>
        <taxon>Symbiodiniaceae</taxon>
        <taxon>Symbiodinium</taxon>
    </lineage>
</organism>
<feature type="region of interest" description="Disordered" evidence="1">
    <location>
        <begin position="415"/>
        <end position="473"/>
    </location>
</feature>
<dbReference type="OrthoDB" id="448276at2759"/>
<feature type="region of interest" description="Disordered" evidence="1">
    <location>
        <begin position="624"/>
        <end position="653"/>
    </location>
</feature>
<feature type="compositionally biased region" description="Low complexity" evidence="1">
    <location>
        <begin position="24"/>
        <end position="34"/>
    </location>
</feature>
<sequence length="672" mass="73682">MQELRQEKEERRDRELQQEEHGRSVPAVASPEASAGVFAVGEKVRYWSGTHRKWVEAHVQRVNRDADGELLSYDLTARAQAEIARVKDASTAEVSRQSAEDADVSEAPAKPAEDPPVSEASADRFANGEEVQYFSETKERWIDAVVEGHHAKDGAIVAYDLNCKKGVPAERLRHSGVQYKVGELVEYWSASGHRWMPAKVERLNLEARACDLDVKPGAPLNRVRKVSGASEASASLQKAPPRPLLGPILAHNVDVPPPPLACGFKAGDQAQISLFRHGFGQECALQVQYFSETKQRWVETLVLRMFELEGNICYDLDCKKGVSADKAAEVPSACWSAYPWRPPAFTGPLLATGLPRALRGAMQENERRAPDDGPWRLLEVGEQVEYWSVSAGRWLPAKVQVVRLDLGRCDLDIKQLGRGAPPTLPRSVKAGHGATSLQPQPQKVAKAGERRERSSSSPEADVPQCESARSDVLPTNGEVRALRATVAVGGEGDYAPVHEEPRLDARADHGGNVFVVATIQRQPALDPTPPDTGMTLGPSEIHNEVEGAEFPREPRQRSICQFIPCPHLEGTAIEAAMEIARTYLAMETVEWQRLVMEQEEAMAQQQSPEKSSLRLDSCVCREMDGSSDEKEGLGLPDPKRTVETQVGDSGTFGIGTSLRRAGLRSQADMTCA</sequence>
<keyword evidence="3" id="KW-1185">Reference proteome</keyword>
<comment type="caution">
    <text evidence="2">The sequence shown here is derived from an EMBL/GenBank/DDBJ whole genome shotgun (WGS) entry which is preliminary data.</text>
</comment>
<evidence type="ECO:0000313" key="3">
    <source>
        <dbReference type="Proteomes" id="UP000186817"/>
    </source>
</evidence>
<gene>
    <name evidence="2" type="ORF">AK812_SmicGene18948</name>
</gene>
<feature type="region of interest" description="Disordered" evidence="1">
    <location>
        <begin position="1"/>
        <end position="34"/>
    </location>
</feature>
<feature type="compositionally biased region" description="Basic and acidic residues" evidence="1">
    <location>
        <begin position="624"/>
        <end position="642"/>
    </location>
</feature>
<protein>
    <submittedName>
        <fullName evidence="2">Uncharacterized protein</fullName>
    </submittedName>
</protein>
<dbReference type="AlphaFoldDB" id="A0A1Q9DTW1"/>
<feature type="compositionally biased region" description="Basic and acidic residues" evidence="1">
    <location>
        <begin position="1"/>
        <end position="23"/>
    </location>
</feature>
<evidence type="ECO:0000256" key="1">
    <source>
        <dbReference type="SAM" id="MobiDB-lite"/>
    </source>
</evidence>
<proteinExistence type="predicted"/>
<reference evidence="2 3" key="1">
    <citation type="submission" date="2016-02" db="EMBL/GenBank/DDBJ databases">
        <title>Genome analysis of coral dinoflagellate symbionts highlights evolutionary adaptations to a symbiotic lifestyle.</title>
        <authorList>
            <person name="Aranda M."/>
            <person name="Li Y."/>
            <person name="Liew Y.J."/>
            <person name="Baumgarten S."/>
            <person name="Simakov O."/>
            <person name="Wilson M."/>
            <person name="Piel J."/>
            <person name="Ashoor H."/>
            <person name="Bougouffa S."/>
            <person name="Bajic V.B."/>
            <person name="Ryu T."/>
            <person name="Ravasi T."/>
            <person name="Bayer T."/>
            <person name="Micklem G."/>
            <person name="Kim H."/>
            <person name="Bhak J."/>
            <person name="Lajeunesse T.C."/>
            <person name="Voolstra C.R."/>
        </authorList>
    </citation>
    <scope>NUCLEOTIDE SEQUENCE [LARGE SCALE GENOMIC DNA]</scope>
    <source>
        <strain evidence="2 3">CCMP2467</strain>
    </source>
</reference>
<accession>A0A1Q9DTW1</accession>
<feature type="region of interest" description="Disordered" evidence="1">
    <location>
        <begin position="85"/>
        <end position="123"/>
    </location>
</feature>
<dbReference type="EMBL" id="LSRX01000391">
    <property type="protein sequence ID" value="OLP98607.1"/>
    <property type="molecule type" value="Genomic_DNA"/>
</dbReference>
<name>A0A1Q9DTW1_SYMMI</name>
<evidence type="ECO:0000313" key="2">
    <source>
        <dbReference type="EMBL" id="OLP98607.1"/>
    </source>
</evidence>
<dbReference type="Proteomes" id="UP000186817">
    <property type="component" value="Unassembled WGS sequence"/>
</dbReference>